<accession>A0AAV9IF23</accession>
<dbReference type="AlphaFoldDB" id="A0AAV9IF23"/>
<dbReference type="InterPro" id="IPR029058">
    <property type="entry name" value="AB_hydrolase_fold"/>
</dbReference>
<evidence type="ECO:0000313" key="1">
    <source>
        <dbReference type="EMBL" id="KAK4525953.1"/>
    </source>
</evidence>
<dbReference type="SUPFAM" id="SSF53474">
    <property type="entry name" value="alpha/beta-Hydrolases"/>
    <property type="match status" value="1"/>
</dbReference>
<protein>
    <recommendedName>
        <fullName evidence="3">Triacylglycerol lipase</fullName>
    </recommendedName>
</protein>
<dbReference type="PANTHER" id="PTHR47909">
    <property type="entry name" value="ALPHA/BETA-HYDROLASES SUPERFAMILY PROTEIN"/>
    <property type="match status" value="1"/>
</dbReference>
<reference evidence="1 2" key="1">
    <citation type="submission" date="2022-07" db="EMBL/GenBank/DDBJ databases">
        <title>Genome-wide signatures of adaptation to extreme environments.</title>
        <authorList>
            <person name="Cho C.H."/>
            <person name="Yoon H.S."/>
        </authorList>
    </citation>
    <scope>NUCLEOTIDE SEQUENCE [LARGE SCALE GENOMIC DNA]</scope>
    <source>
        <strain evidence="1 2">108.79 E11</strain>
    </source>
</reference>
<sequence length="239" mass="27148">MCHRSKTPRHTTPVVIVPGYGADASEYVGLKESLEYFGWNCFIVPIRWHHWIPTIGGRPVTPILEKLGTTVQQVLKTTHSEKVHLVAHSAAGWICRIWLGSGVYCGTHYDCKHWVSSLVCLGTPHRSKQTLTRTNLDYVNNRFPDAFHSHIQYVCVAGTGCKNPRWWKRDEWTAYISYRMTLGTHLCEGDGIIPVPCATLKDAWNIILDGVWHSPRSPGGLWYGHPQVVSQWQHSLLLE</sequence>
<dbReference type="Gene3D" id="3.40.50.1820">
    <property type="entry name" value="alpha/beta hydrolase"/>
    <property type="match status" value="1"/>
</dbReference>
<evidence type="ECO:0008006" key="3">
    <source>
        <dbReference type="Google" id="ProtNLM"/>
    </source>
</evidence>
<evidence type="ECO:0000313" key="2">
    <source>
        <dbReference type="Proteomes" id="UP001300502"/>
    </source>
</evidence>
<proteinExistence type="predicted"/>
<name>A0AAV9IF23_9RHOD</name>
<comment type="caution">
    <text evidence="1">The sequence shown here is derived from an EMBL/GenBank/DDBJ whole genome shotgun (WGS) entry which is preliminary data.</text>
</comment>
<dbReference type="PANTHER" id="PTHR47909:SF2">
    <property type="entry name" value="GPI INOSITOL-DEACYLASE"/>
    <property type="match status" value="1"/>
</dbReference>
<organism evidence="1 2">
    <name type="scientific">Galdieria yellowstonensis</name>
    <dbReference type="NCBI Taxonomy" id="3028027"/>
    <lineage>
        <taxon>Eukaryota</taxon>
        <taxon>Rhodophyta</taxon>
        <taxon>Bangiophyceae</taxon>
        <taxon>Galdieriales</taxon>
        <taxon>Galdieriaceae</taxon>
        <taxon>Galdieria</taxon>
    </lineage>
</organism>
<keyword evidence="2" id="KW-1185">Reference proteome</keyword>
<dbReference type="EMBL" id="JANCYU010000035">
    <property type="protein sequence ID" value="KAK4525953.1"/>
    <property type="molecule type" value="Genomic_DNA"/>
</dbReference>
<dbReference type="Proteomes" id="UP001300502">
    <property type="component" value="Unassembled WGS sequence"/>
</dbReference>
<gene>
    <name evidence="1" type="ORF">GAYE_SCF18G3862</name>
</gene>